<proteinExistence type="predicted"/>
<dbReference type="OrthoDB" id="10584345at2759"/>
<reference evidence="1" key="1">
    <citation type="submission" date="2019-07" db="EMBL/GenBank/DDBJ databases">
        <title>Annotation for the trematode Paragonimus miyazaki's.</title>
        <authorList>
            <person name="Choi Y.-J."/>
        </authorList>
    </citation>
    <scope>NUCLEOTIDE SEQUENCE</scope>
    <source>
        <strain evidence="1">Japan</strain>
    </source>
</reference>
<sequence length="157" mass="18239">MEITTNSNGHRLLHCRMTHSAQLICSDLMRYPRMYFKVVRKNKLKPTTENLKRLAESYLQTASLELARLRSAHQQLSSVVDSLNPFCRITFTLFACSALKKTRESHCKRLQLSISNEDMISSSAPNLDHYVRNLWMESFTNHRLKSSTSNLLFLMSR</sequence>
<accession>A0A8S9YQI8</accession>
<organism evidence="1 2">
    <name type="scientific">Paragonimus skrjabini miyazakii</name>
    <dbReference type="NCBI Taxonomy" id="59628"/>
    <lineage>
        <taxon>Eukaryota</taxon>
        <taxon>Metazoa</taxon>
        <taxon>Spiralia</taxon>
        <taxon>Lophotrochozoa</taxon>
        <taxon>Platyhelminthes</taxon>
        <taxon>Trematoda</taxon>
        <taxon>Digenea</taxon>
        <taxon>Plagiorchiida</taxon>
        <taxon>Troglotremata</taxon>
        <taxon>Troglotrematidae</taxon>
        <taxon>Paragonimus</taxon>
    </lineage>
</organism>
<comment type="caution">
    <text evidence="1">The sequence shown here is derived from an EMBL/GenBank/DDBJ whole genome shotgun (WGS) entry which is preliminary data.</text>
</comment>
<gene>
    <name evidence="1" type="ORF">EG68_09508</name>
</gene>
<dbReference type="EMBL" id="JTDE01004141">
    <property type="protein sequence ID" value="KAF7255260.1"/>
    <property type="molecule type" value="Genomic_DNA"/>
</dbReference>
<dbReference type="Proteomes" id="UP000822476">
    <property type="component" value="Unassembled WGS sequence"/>
</dbReference>
<evidence type="ECO:0000313" key="2">
    <source>
        <dbReference type="Proteomes" id="UP000822476"/>
    </source>
</evidence>
<dbReference type="AlphaFoldDB" id="A0A8S9YQI8"/>
<name>A0A8S9YQI8_9TREM</name>
<keyword evidence="2" id="KW-1185">Reference proteome</keyword>
<evidence type="ECO:0000313" key="1">
    <source>
        <dbReference type="EMBL" id="KAF7255260.1"/>
    </source>
</evidence>
<protein>
    <submittedName>
        <fullName evidence="1">Uncharacterized protein</fullName>
    </submittedName>
</protein>